<accession>A0A9J5ZVD7</accession>
<feature type="chain" id="PRO_5039952823" description="Peptidase A1 domain-containing protein" evidence="4">
    <location>
        <begin position="16"/>
        <end position="93"/>
    </location>
</feature>
<comment type="caution">
    <text evidence="6">The sequence shown here is derived from an EMBL/GenBank/DDBJ whole genome shotgun (WGS) entry which is preliminary data.</text>
</comment>
<proteinExistence type="inferred from homology"/>
<dbReference type="GO" id="GO:0008233">
    <property type="term" value="F:peptidase activity"/>
    <property type="evidence" value="ECO:0007669"/>
    <property type="project" value="UniProtKB-KW"/>
</dbReference>
<dbReference type="Proteomes" id="UP000824120">
    <property type="component" value="Chromosome 3"/>
</dbReference>
<dbReference type="SUPFAM" id="SSF50630">
    <property type="entry name" value="Acid proteases"/>
    <property type="match status" value="1"/>
</dbReference>
<protein>
    <recommendedName>
        <fullName evidence="5">Peptidase A1 domain-containing protein</fullName>
    </recommendedName>
</protein>
<dbReference type="Pfam" id="PF14543">
    <property type="entry name" value="TAXi_N"/>
    <property type="match status" value="1"/>
</dbReference>
<feature type="signal peptide" evidence="4">
    <location>
        <begin position="1"/>
        <end position="15"/>
    </location>
</feature>
<reference evidence="6 7" key="1">
    <citation type="submission" date="2020-09" db="EMBL/GenBank/DDBJ databases">
        <title>De no assembly of potato wild relative species, Solanum commersonii.</title>
        <authorList>
            <person name="Cho K."/>
        </authorList>
    </citation>
    <scope>NUCLEOTIDE SEQUENCE [LARGE SCALE GENOMIC DNA]</scope>
    <source>
        <strain evidence="6">LZ3.2</strain>
        <tissue evidence="6">Leaf</tissue>
    </source>
</reference>
<comment type="similarity">
    <text evidence="1">Belongs to the peptidase A1 family.</text>
</comment>
<keyword evidence="7" id="KW-1185">Reference proteome</keyword>
<dbReference type="InterPro" id="IPR021109">
    <property type="entry name" value="Peptidase_aspartic_dom_sf"/>
</dbReference>
<organism evidence="6 7">
    <name type="scientific">Solanum commersonii</name>
    <name type="common">Commerson's wild potato</name>
    <name type="synonym">Commerson's nightshade</name>
    <dbReference type="NCBI Taxonomy" id="4109"/>
    <lineage>
        <taxon>Eukaryota</taxon>
        <taxon>Viridiplantae</taxon>
        <taxon>Streptophyta</taxon>
        <taxon>Embryophyta</taxon>
        <taxon>Tracheophyta</taxon>
        <taxon>Spermatophyta</taxon>
        <taxon>Magnoliopsida</taxon>
        <taxon>eudicotyledons</taxon>
        <taxon>Gunneridae</taxon>
        <taxon>Pentapetalae</taxon>
        <taxon>asterids</taxon>
        <taxon>lamiids</taxon>
        <taxon>Solanales</taxon>
        <taxon>Solanaceae</taxon>
        <taxon>Solanoideae</taxon>
        <taxon>Solaneae</taxon>
        <taxon>Solanum</taxon>
    </lineage>
</organism>
<dbReference type="PANTHER" id="PTHR47967">
    <property type="entry name" value="OS07G0603500 PROTEIN-RELATED"/>
    <property type="match status" value="1"/>
</dbReference>
<gene>
    <name evidence="6" type="ORF">H5410_015764</name>
</gene>
<dbReference type="InterPro" id="IPR032861">
    <property type="entry name" value="TAXi_N"/>
</dbReference>
<evidence type="ECO:0000259" key="5">
    <source>
        <dbReference type="PROSITE" id="PS51767"/>
    </source>
</evidence>
<sequence>MILLCLLITTHQTLHLKTFKRPFVGEFHMRISIGTPPIDTFFTADSGSDLTWTQCKPCVNCFKKLKPILNPTNSTSYKTIGCHNKPFQGSICN</sequence>
<evidence type="ECO:0000313" key="6">
    <source>
        <dbReference type="EMBL" id="KAG5615940.1"/>
    </source>
</evidence>
<keyword evidence="3" id="KW-0378">Hydrolase</keyword>
<dbReference type="Gene3D" id="2.40.70.10">
    <property type="entry name" value="Acid Proteases"/>
    <property type="match status" value="1"/>
</dbReference>
<dbReference type="OrthoDB" id="1722940at2759"/>
<evidence type="ECO:0000256" key="4">
    <source>
        <dbReference type="SAM" id="SignalP"/>
    </source>
</evidence>
<dbReference type="InterPro" id="IPR051708">
    <property type="entry name" value="Plant_Aspart_Prot_A1"/>
</dbReference>
<dbReference type="GO" id="GO:0006508">
    <property type="term" value="P:proteolysis"/>
    <property type="evidence" value="ECO:0007669"/>
    <property type="project" value="UniProtKB-KW"/>
</dbReference>
<dbReference type="GO" id="GO:0005576">
    <property type="term" value="C:extracellular region"/>
    <property type="evidence" value="ECO:0007669"/>
    <property type="project" value="TreeGrafter"/>
</dbReference>
<evidence type="ECO:0000256" key="2">
    <source>
        <dbReference type="ARBA" id="ARBA00022670"/>
    </source>
</evidence>
<evidence type="ECO:0000256" key="1">
    <source>
        <dbReference type="ARBA" id="ARBA00007447"/>
    </source>
</evidence>
<dbReference type="EMBL" id="JACXVP010000003">
    <property type="protein sequence ID" value="KAG5615940.1"/>
    <property type="molecule type" value="Genomic_DNA"/>
</dbReference>
<keyword evidence="4" id="KW-0732">Signal</keyword>
<dbReference type="InterPro" id="IPR033121">
    <property type="entry name" value="PEPTIDASE_A1"/>
</dbReference>
<name>A0A9J5ZVD7_SOLCO</name>
<dbReference type="AlphaFoldDB" id="A0A9J5ZVD7"/>
<evidence type="ECO:0000313" key="7">
    <source>
        <dbReference type="Proteomes" id="UP000824120"/>
    </source>
</evidence>
<keyword evidence="2" id="KW-0645">Protease</keyword>
<evidence type="ECO:0000256" key="3">
    <source>
        <dbReference type="ARBA" id="ARBA00022801"/>
    </source>
</evidence>
<dbReference type="PANTHER" id="PTHR47967:SF12">
    <property type="entry name" value="PEPTIDASE A1 DOMAIN-CONTAINING PROTEIN"/>
    <property type="match status" value="1"/>
</dbReference>
<dbReference type="PROSITE" id="PS51767">
    <property type="entry name" value="PEPTIDASE_A1"/>
    <property type="match status" value="1"/>
</dbReference>
<feature type="domain" description="Peptidase A1" evidence="5">
    <location>
        <begin position="27"/>
        <end position="93"/>
    </location>
</feature>